<accession>A0A9P2EAI4</accession>
<dbReference type="Proteomes" id="UP000548278">
    <property type="component" value="Unassembled WGS sequence"/>
</dbReference>
<reference evidence="1 2" key="1">
    <citation type="submission" date="2019-04" db="EMBL/GenBank/DDBJ databases">
        <authorList>
            <consortium name="GenomeTrakr network: Whole genome sequencing for foodborne pathogen traceback"/>
        </authorList>
    </citation>
    <scope>NUCLEOTIDE SEQUENCE [LARGE SCALE GENOMIC DNA]</scope>
    <source>
        <strain evidence="1 2">CFSAN004300</strain>
    </source>
</reference>
<dbReference type="EMBL" id="AABDGJ010000013">
    <property type="protein sequence ID" value="EAG6991721.1"/>
    <property type="molecule type" value="Genomic_DNA"/>
</dbReference>
<protein>
    <submittedName>
        <fullName evidence="1">Uncharacterized protein</fullName>
    </submittedName>
</protein>
<name>A0A9P2EAI4_LISMN</name>
<evidence type="ECO:0000313" key="2">
    <source>
        <dbReference type="Proteomes" id="UP000548278"/>
    </source>
</evidence>
<sequence>MKKYIFIVDAHKNLSNIRAQIENLNKDKWVYFSENILVNMTDLSKDEILSMIGLGSKDQLLIIDFNDFSLKNWRNDIDEELKIRGYYS</sequence>
<dbReference type="AlphaFoldDB" id="A0A9P2EAI4"/>
<organism evidence="1 2">
    <name type="scientific">Listeria monocytogenes</name>
    <dbReference type="NCBI Taxonomy" id="1639"/>
    <lineage>
        <taxon>Bacteria</taxon>
        <taxon>Bacillati</taxon>
        <taxon>Bacillota</taxon>
        <taxon>Bacilli</taxon>
        <taxon>Bacillales</taxon>
        <taxon>Listeriaceae</taxon>
        <taxon>Listeria</taxon>
    </lineage>
</organism>
<evidence type="ECO:0000313" key="1">
    <source>
        <dbReference type="EMBL" id="EAG6991721.1"/>
    </source>
</evidence>
<proteinExistence type="predicted"/>
<comment type="caution">
    <text evidence="1">The sequence shown here is derived from an EMBL/GenBank/DDBJ whole genome shotgun (WGS) entry which is preliminary data.</text>
</comment>
<dbReference type="RefSeq" id="WP_068996132.1">
    <property type="nucleotide sequence ID" value="NZ_CP127188.1"/>
</dbReference>
<gene>
    <name evidence="1" type="ORF">AB917_14080</name>
</gene>